<comment type="caution">
    <text evidence="2">The sequence shown here is derived from an EMBL/GenBank/DDBJ whole genome shotgun (WGS) entry which is preliminary data.</text>
</comment>
<name>A0A1S8DDF2_9GAMM</name>
<dbReference type="Pfam" id="PF22557">
    <property type="entry name" value="DuOB"/>
    <property type="match status" value="1"/>
</dbReference>
<dbReference type="STRING" id="254161.SAMN05216256_12524"/>
<evidence type="ECO:0000259" key="1">
    <source>
        <dbReference type="Pfam" id="PF22557"/>
    </source>
</evidence>
<feature type="domain" description="Dual OB-containing" evidence="1">
    <location>
        <begin position="3"/>
        <end position="232"/>
    </location>
</feature>
<dbReference type="RefSeq" id="WP_083728531.1">
    <property type="nucleotide sequence ID" value="NZ_FOUD01000025.1"/>
</dbReference>
<evidence type="ECO:0000313" key="2">
    <source>
        <dbReference type="EMBL" id="ONM43001.1"/>
    </source>
</evidence>
<dbReference type="Proteomes" id="UP000242847">
    <property type="component" value="Unassembled WGS sequence"/>
</dbReference>
<protein>
    <recommendedName>
        <fullName evidence="1">Dual OB-containing domain-containing protein</fullName>
    </recommendedName>
</protein>
<reference evidence="2 3" key="1">
    <citation type="submission" date="2017-01" db="EMBL/GenBank/DDBJ databases">
        <title>Draft genome sequence of Pseudomonas pachastrellae type strain CCUG 46540T from a deep sea.</title>
        <authorList>
            <person name="Gomila M."/>
            <person name="Mulet M."/>
            <person name="Lalucat J."/>
            <person name="Garcia-Valdes E."/>
        </authorList>
    </citation>
    <scope>NUCLEOTIDE SEQUENCE [LARGE SCALE GENOMIC DNA]</scope>
    <source>
        <strain evidence="2 3">CCUG 46540</strain>
    </source>
</reference>
<accession>A0A1S8DDF2</accession>
<dbReference type="InterPro" id="IPR054335">
    <property type="entry name" value="DuOB_dom"/>
</dbReference>
<sequence>MRKDILVLAKSWKEGGFCIAGLELTRTQSGSRMLTHNWIRPVLPKADGSMTGAIPHELCASVSVLDIVTLDGMVHAPTAMQPENWLVPAHDMSVSGCVQKPVLLQRFAHEHGGIWHDARTLRDDQVAADTPVGASGSLRLIAPADLVFSLQLNESSTGIKRRISAAFTHEGRRYSGIPVTEPALTRVFKNQFPHAVGHVVERRLNHGDRYCLTLSLSPVWKDGNRYILGAAVIDYTGYLNRTYG</sequence>
<organism evidence="2 3">
    <name type="scientific">Halopseudomonas pachastrellae</name>
    <dbReference type="NCBI Taxonomy" id="254161"/>
    <lineage>
        <taxon>Bacteria</taxon>
        <taxon>Pseudomonadati</taxon>
        <taxon>Pseudomonadota</taxon>
        <taxon>Gammaproteobacteria</taxon>
        <taxon>Pseudomonadales</taxon>
        <taxon>Pseudomonadaceae</taxon>
        <taxon>Halopseudomonas</taxon>
    </lineage>
</organism>
<evidence type="ECO:0000313" key="3">
    <source>
        <dbReference type="Proteomes" id="UP000242847"/>
    </source>
</evidence>
<keyword evidence="3" id="KW-1185">Reference proteome</keyword>
<proteinExistence type="predicted"/>
<dbReference type="EMBL" id="MUBC01000039">
    <property type="protein sequence ID" value="ONM43001.1"/>
    <property type="molecule type" value="Genomic_DNA"/>
</dbReference>
<dbReference type="OrthoDB" id="128352at2"/>
<gene>
    <name evidence="2" type="ORF">BXT89_15200</name>
</gene>
<dbReference type="AlphaFoldDB" id="A0A1S8DDF2"/>